<evidence type="ECO:0000313" key="2">
    <source>
        <dbReference type="EMBL" id="KAK6989011.1"/>
    </source>
</evidence>
<protein>
    <submittedName>
        <fullName evidence="2">Uncharacterized protein</fullName>
    </submittedName>
</protein>
<feature type="compositionally biased region" description="Low complexity" evidence="1">
    <location>
        <begin position="165"/>
        <end position="176"/>
    </location>
</feature>
<evidence type="ECO:0000313" key="3">
    <source>
        <dbReference type="Proteomes" id="UP001362999"/>
    </source>
</evidence>
<keyword evidence="3" id="KW-1185">Reference proteome</keyword>
<comment type="caution">
    <text evidence="2">The sequence shown here is derived from an EMBL/GenBank/DDBJ whole genome shotgun (WGS) entry which is preliminary data.</text>
</comment>
<name>A0AAV9ZRB7_9AGAR</name>
<reference evidence="2 3" key="1">
    <citation type="journal article" date="2024" name="J Genomics">
        <title>Draft genome sequencing and assembly of Favolaschia claudopus CIRM-BRFM 2984 isolated from oak limbs.</title>
        <authorList>
            <person name="Navarro D."/>
            <person name="Drula E."/>
            <person name="Chaduli D."/>
            <person name="Cazenave R."/>
            <person name="Ahrendt S."/>
            <person name="Wang J."/>
            <person name="Lipzen A."/>
            <person name="Daum C."/>
            <person name="Barry K."/>
            <person name="Grigoriev I.V."/>
            <person name="Favel A."/>
            <person name="Rosso M.N."/>
            <person name="Martin F."/>
        </authorList>
    </citation>
    <scope>NUCLEOTIDE SEQUENCE [LARGE SCALE GENOMIC DNA]</scope>
    <source>
        <strain evidence="2 3">CIRM-BRFM 2984</strain>
    </source>
</reference>
<feature type="region of interest" description="Disordered" evidence="1">
    <location>
        <begin position="156"/>
        <end position="195"/>
    </location>
</feature>
<feature type="region of interest" description="Disordered" evidence="1">
    <location>
        <begin position="1"/>
        <end position="33"/>
    </location>
</feature>
<proteinExistence type="predicted"/>
<evidence type="ECO:0000256" key="1">
    <source>
        <dbReference type="SAM" id="MobiDB-lite"/>
    </source>
</evidence>
<organism evidence="2 3">
    <name type="scientific">Favolaschia claudopus</name>
    <dbReference type="NCBI Taxonomy" id="2862362"/>
    <lineage>
        <taxon>Eukaryota</taxon>
        <taxon>Fungi</taxon>
        <taxon>Dikarya</taxon>
        <taxon>Basidiomycota</taxon>
        <taxon>Agaricomycotina</taxon>
        <taxon>Agaricomycetes</taxon>
        <taxon>Agaricomycetidae</taxon>
        <taxon>Agaricales</taxon>
        <taxon>Marasmiineae</taxon>
        <taxon>Mycenaceae</taxon>
        <taxon>Favolaschia</taxon>
    </lineage>
</organism>
<dbReference type="AlphaFoldDB" id="A0AAV9ZRB7"/>
<accession>A0AAV9ZRB7</accession>
<sequence>MTPARTARSRTRSKFVIGGIDGQTHLSPGNKKRHEKDYPWTIALLGNANGTLAEKRAAIEREFVGELRKVSPYPLPGEILPRNHGGHVLTLPKLDSTVRPGRQRQTCVGDECADPDCVRRRHEGRPTTFEIKPALPRHVLEAGRLGDLLRAREELLPKKRKNSDSPSSTQATVASSPSPPSPSPSHVPVTGAGSSTAAFPEHELQAAAAAPPPQLLPPLERLRFFNGGYGGAAVYSPDGYYTPPQGAVAGDDGASISDYELGYPEDAHQSSPDIIFDSDDDAEYVGDHRSQDVNKPVYLFVWDHNTPATKPIIVPAFPRATEDESPFCRGEVLLRDVREALRDEKFSIEENIQRCYEGGWRNDEGFRWSTISFKRGALKIYGTNKVIYLRNVGVDVTPPDHHLELLLPAST</sequence>
<dbReference type="EMBL" id="JAWWNJ010000118">
    <property type="protein sequence ID" value="KAK6989011.1"/>
    <property type="molecule type" value="Genomic_DNA"/>
</dbReference>
<gene>
    <name evidence="2" type="ORF">R3P38DRAFT_3227947</name>
</gene>
<dbReference type="Proteomes" id="UP001362999">
    <property type="component" value="Unassembled WGS sequence"/>
</dbReference>